<name>A0A2T6AET2_9FLAO</name>
<dbReference type="EMBL" id="QBKQ01000003">
    <property type="protein sequence ID" value="PTX42328.1"/>
    <property type="molecule type" value="Genomic_DNA"/>
</dbReference>
<dbReference type="Proteomes" id="UP000244174">
    <property type="component" value="Unassembled WGS sequence"/>
</dbReference>
<evidence type="ECO:0000313" key="1">
    <source>
        <dbReference type="EMBL" id="PTX42328.1"/>
    </source>
</evidence>
<sequence>MKKIDVYTWCLGAFICANGMQSCSGEDLVFNESEENAITSSPKNYNKTSFVYTHTEPVSYAVNGIFSDDIISANCQVTDFGEVLQAYFSSLINDPLFDLELIHYYADLNRRYATYYVGENYYGPNGEYNQLARKRIRELTKFWNLDREITLNAIHTSSLNDRETLTDMIESFDRTVRNRDEAYEKADMLLELNTQSNNIPENPYFALDAFTRSNGLLVIGDGLLESLVAIGIEGDIAFTSIISHEWWHQAQFENDADWDYKDQLDSAAERSRFFELEADFAAAYFMTHKRGATYNWKRIEDYFRLSFNVGDCLTFSSQHHGTPEQRLAAARLGYELAESVQKKGLILTPEEVHQIFIERYESVVL</sequence>
<dbReference type="PROSITE" id="PS51257">
    <property type="entry name" value="PROKAR_LIPOPROTEIN"/>
    <property type="match status" value="1"/>
</dbReference>
<keyword evidence="2" id="KW-1185">Reference proteome</keyword>
<dbReference type="RefSeq" id="WP_108172624.1">
    <property type="nucleotide sequence ID" value="NZ_QBKQ01000003.1"/>
</dbReference>
<accession>A0A2T6AET2</accession>
<evidence type="ECO:0000313" key="2">
    <source>
        <dbReference type="Proteomes" id="UP000244174"/>
    </source>
</evidence>
<reference evidence="1 2" key="1">
    <citation type="submission" date="2018-04" db="EMBL/GenBank/DDBJ databases">
        <title>Genomic Encyclopedia of Archaeal and Bacterial Type Strains, Phase II (KMG-II): from individual species to whole genera.</title>
        <authorList>
            <person name="Goeker M."/>
        </authorList>
    </citation>
    <scope>NUCLEOTIDE SEQUENCE [LARGE SCALE GENOMIC DNA]</scope>
    <source>
        <strain evidence="1 2">DSM 23082</strain>
    </source>
</reference>
<protein>
    <submittedName>
        <fullName evidence="1">Uncharacterized protein</fullName>
    </submittedName>
</protein>
<comment type="caution">
    <text evidence="1">The sequence shown here is derived from an EMBL/GenBank/DDBJ whole genome shotgun (WGS) entry which is preliminary data.</text>
</comment>
<dbReference type="OrthoDB" id="9152336at2"/>
<gene>
    <name evidence="1" type="ORF">C8P64_2756</name>
</gene>
<dbReference type="AlphaFoldDB" id="A0A2T6AET2"/>
<proteinExistence type="predicted"/>
<organism evidence="1 2">
    <name type="scientific">Christiangramia gaetbulicola</name>
    <dbReference type="NCBI Taxonomy" id="703340"/>
    <lineage>
        <taxon>Bacteria</taxon>
        <taxon>Pseudomonadati</taxon>
        <taxon>Bacteroidota</taxon>
        <taxon>Flavobacteriia</taxon>
        <taxon>Flavobacteriales</taxon>
        <taxon>Flavobacteriaceae</taxon>
        <taxon>Christiangramia</taxon>
    </lineage>
</organism>